<evidence type="ECO:0000313" key="3">
    <source>
        <dbReference type="Proteomes" id="UP001170954"/>
    </source>
</evidence>
<feature type="transmembrane region" description="Helical" evidence="1">
    <location>
        <begin position="243"/>
        <end position="262"/>
    </location>
</feature>
<feature type="transmembrane region" description="Helical" evidence="1">
    <location>
        <begin position="12"/>
        <end position="32"/>
    </location>
</feature>
<feature type="transmembrane region" description="Helical" evidence="1">
    <location>
        <begin position="316"/>
        <end position="340"/>
    </location>
</feature>
<evidence type="ECO:0000256" key="1">
    <source>
        <dbReference type="SAM" id="Phobius"/>
    </source>
</evidence>
<proteinExistence type="predicted"/>
<feature type="transmembrane region" description="Helical" evidence="1">
    <location>
        <begin position="185"/>
        <end position="205"/>
    </location>
</feature>
<feature type="transmembrane region" description="Helical" evidence="1">
    <location>
        <begin position="388"/>
        <end position="405"/>
    </location>
</feature>
<comment type="caution">
    <text evidence="2">The sequence shown here is derived from an EMBL/GenBank/DDBJ whole genome shotgun (WGS) entry which is preliminary data.</text>
</comment>
<evidence type="ECO:0000313" key="2">
    <source>
        <dbReference type="EMBL" id="MDM1048769.1"/>
    </source>
</evidence>
<feature type="transmembrane region" description="Helical" evidence="1">
    <location>
        <begin position="217"/>
        <end position="237"/>
    </location>
</feature>
<gene>
    <name evidence="2" type="ORF">HX018_11025</name>
</gene>
<name>A0ABT7NNP7_9SPHI</name>
<dbReference type="Proteomes" id="UP001170954">
    <property type="component" value="Unassembled WGS sequence"/>
</dbReference>
<organism evidence="2 3">
    <name type="scientific">Sphingobacterium hotanense</name>
    <dbReference type="NCBI Taxonomy" id="649196"/>
    <lineage>
        <taxon>Bacteria</taxon>
        <taxon>Pseudomonadati</taxon>
        <taxon>Bacteroidota</taxon>
        <taxon>Sphingobacteriia</taxon>
        <taxon>Sphingobacteriales</taxon>
        <taxon>Sphingobacteriaceae</taxon>
        <taxon>Sphingobacterium</taxon>
    </lineage>
</organism>
<feature type="transmembrane region" description="Helical" evidence="1">
    <location>
        <begin position="108"/>
        <end position="126"/>
    </location>
</feature>
<feature type="transmembrane region" description="Helical" evidence="1">
    <location>
        <begin position="282"/>
        <end position="304"/>
    </location>
</feature>
<dbReference type="EMBL" id="JACAGK010000028">
    <property type="protein sequence ID" value="MDM1048769.1"/>
    <property type="molecule type" value="Genomic_DNA"/>
</dbReference>
<keyword evidence="3" id="KW-1185">Reference proteome</keyword>
<feature type="transmembrane region" description="Helical" evidence="1">
    <location>
        <begin position="146"/>
        <end position="165"/>
    </location>
</feature>
<reference evidence="2" key="1">
    <citation type="submission" date="2020-06" db="EMBL/GenBank/DDBJ databases">
        <authorList>
            <person name="Dong N."/>
        </authorList>
    </citation>
    <scope>NUCLEOTIDE SEQUENCE</scope>
    <source>
        <strain evidence="2">R1692</strain>
    </source>
</reference>
<feature type="transmembrane region" description="Helical" evidence="1">
    <location>
        <begin position="352"/>
        <end position="376"/>
    </location>
</feature>
<sequence length="418" mass="48093">MEKLFKVSYKQWFYVALINFLIVGVYGALMRYKFLFPLAWLEQKNLLHAHSHFAFTAWVSMALMLFMPMFLKGHKATDSVEKPYAVLLYLNMITSVCMLVAFTAQGYALFSIIFSTLSLFVSFAFIAKFWKDLKSAEIASSIKHWYYVAIISNAISALGTFYLIYLKASHQENPFEQQASIYFYLHFQYNGWFFFGCLALFYHWLIRKTGHVFFPKYAQYLFSLTLIPTYFLTILWWKGIPAYVGYVVLATVLLQGLCWLWFLRGSLKAMRLIQTSKSSSMIVLWTIVALGVTAKMILQGFSIIPSMSVLVYGFRPIAIAYLHLVLLVNISMFLIGLAFSQGMLRVSKTTHYTIIFLLIGVLFNEIALALQGIGGIYHWNFTFTHTSLLWASILIVLSLTMLLISQRFNEVPNNKLAK</sequence>
<keyword evidence="1" id="KW-0472">Membrane</keyword>
<feature type="transmembrane region" description="Helical" evidence="1">
    <location>
        <begin position="52"/>
        <end position="71"/>
    </location>
</feature>
<reference evidence="2" key="2">
    <citation type="journal article" date="2022" name="Sci. Total Environ.">
        <title>Prevalence, transmission, and molecular epidemiology of tet(X)-positive bacteria among humans, animals, and environmental niches in China: An epidemiological, and genomic-based study.</title>
        <authorList>
            <person name="Dong N."/>
            <person name="Zeng Y."/>
            <person name="Cai C."/>
            <person name="Sun C."/>
            <person name="Lu J."/>
            <person name="Liu C."/>
            <person name="Zhou H."/>
            <person name="Sun Q."/>
            <person name="Shu L."/>
            <person name="Wang H."/>
            <person name="Wang Y."/>
            <person name="Wang S."/>
            <person name="Wu C."/>
            <person name="Chan E.W."/>
            <person name="Chen G."/>
            <person name="Shen Z."/>
            <person name="Chen S."/>
            <person name="Zhang R."/>
        </authorList>
    </citation>
    <scope>NUCLEOTIDE SEQUENCE</scope>
    <source>
        <strain evidence="2">R1692</strain>
    </source>
</reference>
<keyword evidence="1" id="KW-0812">Transmembrane</keyword>
<dbReference type="RefSeq" id="WP_286651462.1">
    <property type="nucleotide sequence ID" value="NZ_JACAGK010000028.1"/>
</dbReference>
<feature type="transmembrane region" description="Helical" evidence="1">
    <location>
        <begin position="83"/>
        <end position="102"/>
    </location>
</feature>
<protein>
    <submittedName>
        <fullName evidence="2">Uncharacterized protein</fullName>
    </submittedName>
</protein>
<keyword evidence="1" id="KW-1133">Transmembrane helix</keyword>
<accession>A0ABT7NNP7</accession>